<protein>
    <submittedName>
        <fullName evidence="1">Uncharacterized protein</fullName>
    </submittedName>
</protein>
<organism evidence="1 2">
    <name type="scientific">Leptospira interrogans serovar Copenhageni str. LT2050</name>
    <dbReference type="NCBI Taxonomy" id="1001598"/>
    <lineage>
        <taxon>Bacteria</taxon>
        <taxon>Pseudomonadati</taxon>
        <taxon>Spirochaetota</taxon>
        <taxon>Spirochaetia</taxon>
        <taxon>Leptospirales</taxon>
        <taxon>Leptospiraceae</taxon>
        <taxon>Leptospira</taxon>
    </lineage>
</organism>
<name>M3INX0_LEPIT</name>
<sequence>MEFVGTTTYNTNSLYGNTSAKKQIECGNSYKDYNNREY</sequence>
<dbReference type="EMBL" id="AFMD02000227">
    <property type="protein sequence ID" value="EMG22317.1"/>
    <property type="molecule type" value="Genomic_DNA"/>
</dbReference>
<dbReference type="Proteomes" id="UP000011778">
    <property type="component" value="Unassembled WGS sequence"/>
</dbReference>
<comment type="caution">
    <text evidence="1">The sequence shown here is derived from an EMBL/GenBank/DDBJ whole genome shotgun (WGS) entry which is preliminary data.</text>
</comment>
<reference evidence="1 2" key="1">
    <citation type="submission" date="2013-02" db="EMBL/GenBank/DDBJ databases">
        <authorList>
            <person name="Harkins D.M."/>
            <person name="Durkin A.S."/>
            <person name="Brinkac L.M."/>
            <person name="Haft D.H."/>
            <person name="Selengut J.D."/>
            <person name="Sanka R."/>
            <person name="DePew J."/>
            <person name="Purushe J."/>
            <person name="Tulsiani S.M."/>
            <person name="Graham G.C."/>
            <person name="Burns M.-A."/>
            <person name="Dohnt M.F."/>
            <person name="Smythe L.D."/>
            <person name="McKay D.B."/>
            <person name="Craig S.B."/>
            <person name="Vinetz J.M."/>
            <person name="Sutton G.G."/>
            <person name="Nierman W.C."/>
            <person name="Fouts D.E."/>
        </authorList>
    </citation>
    <scope>NUCLEOTIDE SEQUENCE [LARGE SCALE GENOMIC DNA]</scope>
    <source>
        <strain evidence="1 2">LT2050</strain>
    </source>
</reference>
<gene>
    <name evidence="1" type="ORF">LEP1GSC150_0564</name>
</gene>
<evidence type="ECO:0000313" key="1">
    <source>
        <dbReference type="EMBL" id="EMG22317.1"/>
    </source>
</evidence>
<accession>M3INX0</accession>
<evidence type="ECO:0000313" key="2">
    <source>
        <dbReference type="Proteomes" id="UP000011778"/>
    </source>
</evidence>
<proteinExistence type="predicted"/>
<dbReference type="AlphaFoldDB" id="M3INX0"/>